<feature type="domain" description="Plastid lipid-associated protein/fibrillin conserved" evidence="4">
    <location>
        <begin position="198"/>
        <end position="310"/>
    </location>
</feature>
<dbReference type="KEGG" id="tps:THAPSDRAFT_8862"/>
<comment type="subcellular location">
    <subcellularLocation>
        <location evidence="1">Plastid</location>
    </subcellularLocation>
</comment>
<dbReference type="OMA" id="AFNMFQP"/>
<proteinExistence type="predicted"/>
<keyword evidence="2" id="KW-0934">Plastid</keyword>
<evidence type="ECO:0000256" key="2">
    <source>
        <dbReference type="ARBA" id="ARBA00022640"/>
    </source>
</evidence>
<dbReference type="HOGENOM" id="CLU_919315_0_0_1"/>
<dbReference type="RefSeq" id="XP_002296626.1">
    <property type="nucleotide sequence ID" value="XM_002296590.1"/>
</dbReference>
<dbReference type="Proteomes" id="UP000001449">
    <property type="component" value="Chromosome 11"/>
</dbReference>
<dbReference type="AlphaFoldDB" id="B8LBH3"/>
<protein>
    <recommendedName>
        <fullName evidence="4">Plastid lipid-associated protein/fibrillin conserved domain-containing protein</fullName>
    </recommendedName>
</protein>
<organism evidence="5 6">
    <name type="scientific">Thalassiosira pseudonana</name>
    <name type="common">Marine diatom</name>
    <name type="synonym">Cyclotella nana</name>
    <dbReference type="NCBI Taxonomy" id="35128"/>
    <lineage>
        <taxon>Eukaryota</taxon>
        <taxon>Sar</taxon>
        <taxon>Stramenopiles</taxon>
        <taxon>Ochrophyta</taxon>
        <taxon>Bacillariophyta</taxon>
        <taxon>Coscinodiscophyceae</taxon>
        <taxon>Thalassiosirophycidae</taxon>
        <taxon>Thalassiosirales</taxon>
        <taxon>Thalassiosiraceae</taxon>
        <taxon>Thalassiosira</taxon>
    </lineage>
</organism>
<dbReference type="PaxDb" id="35128-Thaps8862"/>
<feature type="compositionally biased region" description="Polar residues" evidence="3">
    <location>
        <begin position="1"/>
        <end position="19"/>
    </location>
</feature>
<dbReference type="InterPro" id="IPR006843">
    <property type="entry name" value="PAP/fibrillin_dom"/>
</dbReference>
<evidence type="ECO:0000256" key="3">
    <source>
        <dbReference type="SAM" id="MobiDB-lite"/>
    </source>
</evidence>
<dbReference type="Pfam" id="PF04755">
    <property type="entry name" value="PAP_fibrillin"/>
    <property type="match status" value="1"/>
</dbReference>
<dbReference type="EMBL" id="DS999415">
    <property type="protein sequence ID" value="EED87322.1"/>
    <property type="molecule type" value="Genomic_DNA"/>
</dbReference>
<dbReference type="InParanoid" id="B8LBH3"/>
<evidence type="ECO:0000313" key="6">
    <source>
        <dbReference type="Proteomes" id="UP000001449"/>
    </source>
</evidence>
<evidence type="ECO:0000259" key="4">
    <source>
        <dbReference type="Pfam" id="PF04755"/>
    </source>
</evidence>
<accession>B8LBH3</accession>
<reference evidence="5 6" key="1">
    <citation type="journal article" date="2004" name="Science">
        <title>The genome of the diatom Thalassiosira pseudonana: ecology, evolution, and metabolism.</title>
        <authorList>
            <person name="Armbrust E.V."/>
            <person name="Berges J.A."/>
            <person name="Bowler C."/>
            <person name="Green B.R."/>
            <person name="Martinez D."/>
            <person name="Putnam N.H."/>
            <person name="Zhou S."/>
            <person name="Allen A.E."/>
            <person name="Apt K.E."/>
            <person name="Bechner M."/>
            <person name="Brzezinski M.A."/>
            <person name="Chaal B.K."/>
            <person name="Chiovitti A."/>
            <person name="Davis A.K."/>
            <person name="Demarest M.S."/>
            <person name="Detter J.C."/>
            <person name="Glavina T."/>
            <person name="Goodstein D."/>
            <person name="Hadi M.Z."/>
            <person name="Hellsten U."/>
            <person name="Hildebrand M."/>
            <person name="Jenkins B.D."/>
            <person name="Jurka J."/>
            <person name="Kapitonov V.V."/>
            <person name="Kroger N."/>
            <person name="Lau W.W."/>
            <person name="Lane T.W."/>
            <person name="Larimer F.W."/>
            <person name="Lippmeier J.C."/>
            <person name="Lucas S."/>
            <person name="Medina M."/>
            <person name="Montsant A."/>
            <person name="Obornik M."/>
            <person name="Parker M.S."/>
            <person name="Palenik B."/>
            <person name="Pazour G.J."/>
            <person name="Richardson P.M."/>
            <person name="Rynearson T.A."/>
            <person name="Saito M.A."/>
            <person name="Schwartz D.C."/>
            <person name="Thamatrakoln K."/>
            <person name="Valentin K."/>
            <person name="Vardi A."/>
            <person name="Wilkerson F.P."/>
            <person name="Rokhsar D.S."/>
        </authorList>
    </citation>
    <scope>NUCLEOTIDE SEQUENCE [LARGE SCALE GENOMIC DNA]</scope>
    <source>
        <strain evidence="5 6">CCMP1335</strain>
    </source>
</reference>
<keyword evidence="6" id="KW-1185">Reference proteome</keyword>
<reference evidence="5 6" key="2">
    <citation type="journal article" date="2008" name="Nature">
        <title>The Phaeodactylum genome reveals the evolutionary history of diatom genomes.</title>
        <authorList>
            <person name="Bowler C."/>
            <person name="Allen A.E."/>
            <person name="Badger J.H."/>
            <person name="Grimwood J."/>
            <person name="Jabbari K."/>
            <person name="Kuo A."/>
            <person name="Maheswari U."/>
            <person name="Martens C."/>
            <person name="Maumus F."/>
            <person name="Otillar R.P."/>
            <person name="Rayko E."/>
            <person name="Salamov A."/>
            <person name="Vandepoele K."/>
            <person name="Beszteri B."/>
            <person name="Gruber A."/>
            <person name="Heijde M."/>
            <person name="Katinka M."/>
            <person name="Mock T."/>
            <person name="Valentin K."/>
            <person name="Verret F."/>
            <person name="Berges J.A."/>
            <person name="Brownlee C."/>
            <person name="Cadoret J.P."/>
            <person name="Chiovitti A."/>
            <person name="Choi C.J."/>
            <person name="Coesel S."/>
            <person name="De Martino A."/>
            <person name="Detter J.C."/>
            <person name="Durkin C."/>
            <person name="Falciatore A."/>
            <person name="Fournet J."/>
            <person name="Haruta M."/>
            <person name="Huysman M.J."/>
            <person name="Jenkins B.D."/>
            <person name="Jiroutova K."/>
            <person name="Jorgensen R.E."/>
            <person name="Joubert Y."/>
            <person name="Kaplan A."/>
            <person name="Kroger N."/>
            <person name="Kroth P.G."/>
            <person name="La Roche J."/>
            <person name="Lindquist E."/>
            <person name="Lommer M."/>
            <person name="Martin-Jezequel V."/>
            <person name="Lopez P.J."/>
            <person name="Lucas S."/>
            <person name="Mangogna M."/>
            <person name="McGinnis K."/>
            <person name="Medlin L.K."/>
            <person name="Montsant A."/>
            <person name="Oudot-Le Secq M.P."/>
            <person name="Napoli C."/>
            <person name="Obornik M."/>
            <person name="Parker M.S."/>
            <person name="Petit J.L."/>
            <person name="Porcel B.M."/>
            <person name="Poulsen N."/>
            <person name="Robison M."/>
            <person name="Rychlewski L."/>
            <person name="Rynearson T.A."/>
            <person name="Schmutz J."/>
            <person name="Shapiro H."/>
            <person name="Siaut M."/>
            <person name="Stanley M."/>
            <person name="Sussman M.R."/>
            <person name="Taylor A.R."/>
            <person name="Vardi A."/>
            <person name="von Dassow P."/>
            <person name="Vyverman W."/>
            <person name="Willis A."/>
            <person name="Wyrwicz L.S."/>
            <person name="Rokhsar D.S."/>
            <person name="Weissenbach J."/>
            <person name="Armbrust E.V."/>
            <person name="Green B.R."/>
            <person name="Van de Peer Y."/>
            <person name="Grigoriev I.V."/>
        </authorList>
    </citation>
    <scope>NUCLEOTIDE SEQUENCE [LARGE SCALE GENOMIC DNA]</scope>
    <source>
        <strain evidence="5 6">CCMP1335</strain>
    </source>
</reference>
<dbReference type="GO" id="GO:0009535">
    <property type="term" value="C:chloroplast thylakoid membrane"/>
    <property type="evidence" value="ECO:0000318"/>
    <property type="project" value="GO_Central"/>
</dbReference>
<sequence>MTVTSASASVEAKTSSAGGTSPPVDAKFEAKAFLKRLLLQHNGEASHPEVQAALDKLCSIASSQRGDDVKDCWEPAYEMNFNTGNWRAITTPPFPGKLSDEDEDGKSSFTLGRMTFNMFKPTKAVCTVDQIVNVVAPIKDNEQEVAKVVDDDVKWKQTYVLEVLMDIAVPSSESNEDSSTTIKLPAELINLGVCFPQSPTRLGVKFTGGVLQPNFDMTTTDNKQLAEAWKKTFDGAIAKERNSQSLLGKVATTATHALMKWMMGLEPPTDRDDFTQAYKITNPYAGYLDILYMDEDMRVSRGNRGTIVVVERVP</sequence>
<evidence type="ECO:0000313" key="5">
    <source>
        <dbReference type="EMBL" id="EED87322.1"/>
    </source>
</evidence>
<dbReference type="eggNOG" id="ENOG502S7IC">
    <property type="taxonomic scope" value="Eukaryota"/>
</dbReference>
<gene>
    <name evidence="5" type="ORF">THAPSDRAFT_8862</name>
</gene>
<dbReference type="GeneID" id="7445410"/>
<feature type="region of interest" description="Disordered" evidence="3">
    <location>
        <begin position="1"/>
        <end position="23"/>
    </location>
</feature>
<name>B8LBH3_THAPS</name>
<evidence type="ECO:0000256" key="1">
    <source>
        <dbReference type="ARBA" id="ARBA00004474"/>
    </source>
</evidence>